<dbReference type="EMBL" id="VXKE01000023">
    <property type="protein sequence ID" value="KAA8707263.1"/>
    <property type="molecule type" value="Genomic_DNA"/>
</dbReference>
<dbReference type="Proteomes" id="UP000323707">
    <property type="component" value="Unassembled WGS sequence"/>
</dbReference>
<sequence length="71" mass="8297">MKGTTAKVANLPQFLQSSHSPTAMLRIVRKNAQILESFRIKQAQCLESFSYKTSFYPRIHFFTQLRHCEPH</sequence>
<comment type="caution">
    <text evidence="1">The sequence shown here is derived from an EMBL/GenBank/DDBJ whole genome shotgun (WGS) entry which is preliminary data.</text>
</comment>
<reference evidence="1 2" key="1">
    <citation type="submission" date="2019-09" db="EMBL/GenBank/DDBJ databases">
        <title>Draft genome sequence of various Type strains from the CCUG.</title>
        <authorList>
            <person name="Pineiro-Iglesias B."/>
            <person name="Tunovic T."/>
            <person name="Unosson C."/>
            <person name="Inganas E."/>
            <person name="Ohlen M."/>
            <person name="Cardew S."/>
            <person name="Jensie-Markopoulos S."/>
            <person name="Salva-Serra F."/>
            <person name="Jaen-Luchoro D."/>
            <person name="Karlsson R."/>
            <person name="Svensson-Stadler L."/>
            <person name="Chun J."/>
            <person name="Moore E."/>
        </authorList>
    </citation>
    <scope>NUCLEOTIDE SEQUENCE [LARGE SCALE GENOMIC DNA]</scope>
    <source>
        <strain evidence="1 2">CCUG 32756T</strain>
    </source>
</reference>
<evidence type="ECO:0000313" key="2">
    <source>
        <dbReference type="Proteomes" id="UP000323707"/>
    </source>
</evidence>
<name>A0A5M9QEK4_9HELI</name>
<protein>
    <submittedName>
        <fullName evidence="1">Uncharacterized protein</fullName>
    </submittedName>
</protein>
<evidence type="ECO:0000313" key="1">
    <source>
        <dbReference type="EMBL" id="KAA8707263.1"/>
    </source>
</evidence>
<proteinExistence type="predicted"/>
<accession>A0A5M9QEK4</accession>
<dbReference type="AlphaFoldDB" id="A0A5M9QEK4"/>
<organism evidence="1 2">
    <name type="scientific">Helicobacter canis</name>
    <dbReference type="NCBI Taxonomy" id="29419"/>
    <lineage>
        <taxon>Bacteria</taxon>
        <taxon>Pseudomonadati</taxon>
        <taxon>Campylobacterota</taxon>
        <taxon>Epsilonproteobacteria</taxon>
        <taxon>Campylobacterales</taxon>
        <taxon>Helicobacteraceae</taxon>
        <taxon>Helicobacter</taxon>
    </lineage>
</organism>
<gene>
    <name evidence="1" type="ORF">F4V45_09040</name>
</gene>
<dbReference type="RefSeq" id="WP_150337992.1">
    <property type="nucleotide sequence ID" value="NZ_JAERIX010000003.1"/>
</dbReference>